<proteinExistence type="predicted"/>
<evidence type="ECO:0000313" key="2">
    <source>
        <dbReference type="Proteomes" id="UP000005950"/>
    </source>
</evidence>
<dbReference type="HOGENOM" id="CLU_3044159_0_0_9"/>
<dbReference type="AlphaFoldDB" id="B9YCK7"/>
<dbReference type="EMBL" id="ACCF01000224">
    <property type="protein sequence ID" value="EEF66301.1"/>
    <property type="molecule type" value="Genomic_DNA"/>
</dbReference>
<comment type="caution">
    <text evidence="1">The sequence shown here is derived from an EMBL/GenBank/DDBJ whole genome shotgun (WGS) entry which is preliminary data.</text>
</comment>
<protein>
    <submittedName>
        <fullName evidence="1">Uncharacterized protein</fullName>
    </submittedName>
</protein>
<reference evidence="1 2" key="2">
    <citation type="submission" date="2009-02" db="EMBL/GenBank/DDBJ databases">
        <title>Draft genome sequence of Holdemania filiformis DSM 12042.</title>
        <authorList>
            <person name="Sudarsanam P."/>
            <person name="Ley R."/>
            <person name="Guruge J."/>
            <person name="Turnbaugh P.J."/>
            <person name="Mahowald M."/>
            <person name="Liep D."/>
            <person name="Gordon J."/>
        </authorList>
    </citation>
    <scope>NUCLEOTIDE SEQUENCE [LARGE SCALE GENOMIC DNA]</scope>
    <source>
        <strain evidence="1 2">DSM 12042</strain>
    </source>
</reference>
<gene>
    <name evidence="1" type="ORF">HOLDEFILI_03568</name>
</gene>
<dbReference type="STRING" id="545696.HOLDEFILI_03568"/>
<dbReference type="Proteomes" id="UP000005950">
    <property type="component" value="Unassembled WGS sequence"/>
</dbReference>
<evidence type="ECO:0000313" key="1">
    <source>
        <dbReference type="EMBL" id="EEF66301.1"/>
    </source>
</evidence>
<sequence>MAKKLCQIKTDVFFVAEFIILELRFLRNIPRNLTIGGVVSAPLFLCLKFPELIA</sequence>
<name>B9YCK7_9FIRM</name>
<reference evidence="1 2" key="1">
    <citation type="submission" date="2008-12" db="EMBL/GenBank/DDBJ databases">
        <authorList>
            <person name="Fulton L."/>
            <person name="Clifton S."/>
            <person name="Fulton B."/>
            <person name="Xu J."/>
            <person name="Minx P."/>
            <person name="Pepin K.H."/>
            <person name="Johnson M."/>
            <person name="Bhonagiri V."/>
            <person name="Nash W.E."/>
            <person name="Mardis E.R."/>
            <person name="Wilson R.K."/>
        </authorList>
    </citation>
    <scope>NUCLEOTIDE SEQUENCE [LARGE SCALE GENOMIC DNA]</scope>
    <source>
        <strain evidence="1 2">DSM 12042</strain>
    </source>
</reference>
<organism evidence="1 2">
    <name type="scientific">Holdemania filiformis DSM 12042</name>
    <dbReference type="NCBI Taxonomy" id="545696"/>
    <lineage>
        <taxon>Bacteria</taxon>
        <taxon>Bacillati</taxon>
        <taxon>Bacillota</taxon>
        <taxon>Erysipelotrichia</taxon>
        <taxon>Erysipelotrichales</taxon>
        <taxon>Erysipelotrichaceae</taxon>
        <taxon>Holdemania</taxon>
    </lineage>
</organism>
<accession>B9YCK7</accession>